<dbReference type="GO" id="GO:0046921">
    <property type="term" value="F:alpha-(1-&gt;6)-fucosyltransferase activity"/>
    <property type="evidence" value="ECO:0007669"/>
    <property type="project" value="TreeGrafter"/>
</dbReference>
<evidence type="ECO:0008006" key="4">
    <source>
        <dbReference type="Google" id="ProtNLM"/>
    </source>
</evidence>
<proteinExistence type="predicted"/>
<accession>A0A0M0KAJ8</accession>
<gene>
    <name evidence="2" type="ORF">Ctob_015957</name>
</gene>
<dbReference type="Proteomes" id="UP000037460">
    <property type="component" value="Unassembled WGS sequence"/>
</dbReference>
<dbReference type="AlphaFoldDB" id="A0A0M0KAJ8"/>
<dbReference type="GO" id="GO:0006487">
    <property type="term" value="P:protein N-linked glycosylation"/>
    <property type="evidence" value="ECO:0007669"/>
    <property type="project" value="TreeGrafter"/>
</dbReference>
<name>A0A0M0KAJ8_9EUKA</name>
<keyword evidence="1" id="KW-0732">Signal</keyword>
<feature type="chain" id="PRO_5005602577" description="GT23 domain-containing protein" evidence="1">
    <location>
        <begin position="21"/>
        <end position="549"/>
    </location>
</feature>
<dbReference type="PANTHER" id="PTHR13132:SF29">
    <property type="entry name" value="ALPHA-(1,6)-FUCOSYLTRANSFERASE"/>
    <property type="match status" value="1"/>
</dbReference>
<organism evidence="2 3">
    <name type="scientific">Chrysochromulina tobinii</name>
    <dbReference type="NCBI Taxonomy" id="1460289"/>
    <lineage>
        <taxon>Eukaryota</taxon>
        <taxon>Haptista</taxon>
        <taxon>Haptophyta</taxon>
        <taxon>Prymnesiophyceae</taxon>
        <taxon>Prymnesiales</taxon>
        <taxon>Chrysochromulinaceae</taxon>
        <taxon>Chrysochromulina</taxon>
    </lineage>
</organism>
<evidence type="ECO:0000313" key="3">
    <source>
        <dbReference type="Proteomes" id="UP000037460"/>
    </source>
</evidence>
<sequence length="549" mass="58942">MMVGMSLVFAISASEAPCVAVTFNRSTESVDSLAAIEPQHVRALDGTAAAGACAADTSAGHYAAGGDCFDLGIGDASSRWRPLAFMPRDLRAPHPDALSRGLRLQAALDELQHRGPCAARPTYTVAELPMIGTCATIEYAMLALATAASSGSRLILGRQSTPVWTSHWLCGAERSLGCYFNVSAACCPDDASFSASSRVEGAGDAAMAKMLQLKAAARGRKLNLKEKMMLTKLSKAGRADAMTSSRVDEKMKRRLLKEKTVRPPRSRELGTLEGHKAVVGSSRALTLGGSLAEHNEYGTLWVSGQLVHWLFEQMRPGTRAQLDARRADVFPRAVESAGYRHYPGTAGGARGLTIGMHVRRGDSCALGSRFCPRNKTAAYFEMAARLRAQYPAMQRLVVATDDEEAAALCASRVLGFECITRTMDRTRFQSQTSIERRVVKHANGLLSGATVTLDALADLEMLADCDAHVLVFRSALSRLAYALQHARSMQVLTTAPSPPHRYALSTARKGRFTPLISVQWPWGGMPGPSSLGAARPAAAKVYQTLKVAM</sequence>
<protein>
    <recommendedName>
        <fullName evidence="4">GT23 domain-containing protein</fullName>
    </recommendedName>
</protein>
<comment type="caution">
    <text evidence="2">The sequence shown here is derived from an EMBL/GenBank/DDBJ whole genome shotgun (WGS) entry which is preliminary data.</text>
</comment>
<reference evidence="3" key="1">
    <citation type="journal article" date="2015" name="PLoS Genet.">
        <title>Genome Sequence and Transcriptome Analyses of Chrysochromulina tobin: Metabolic Tools for Enhanced Algal Fitness in the Prominent Order Prymnesiales (Haptophyceae).</title>
        <authorList>
            <person name="Hovde B.T."/>
            <person name="Deodato C.R."/>
            <person name="Hunsperger H.M."/>
            <person name="Ryken S.A."/>
            <person name="Yost W."/>
            <person name="Jha R.K."/>
            <person name="Patterson J."/>
            <person name="Monnat R.J. Jr."/>
            <person name="Barlow S.B."/>
            <person name="Starkenburg S.R."/>
            <person name="Cattolico R.A."/>
        </authorList>
    </citation>
    <scope>NUCLEOTIDE SEQUENCE</scope>
    <source>
        <strain evidence="3">CCMP291</strain>
    </source>
</reference>
<keyword evidence="3" id="KW-1185">Reference proteome</keyword>
<evidence type="ECO:0000313" key="2">
    <source>
        <dbReference type="EMBL" id="KOO35866.1"/>
    </source>
</evidence>
<feature type="signal peptide" evidence="1">
    <location>
        <begin position="1"/>
        <end position="20"/>
    </location>
</feature>
<dbReference type="EMBL" id="JWZX01000724">
    <property type="protein sequence ID" value="KOO35866.1"/>
    <property type="molecule type" value="Genomic_DNA"/>
</dbReference>
<dbReference type="PANTHER" id="PTHR13132">
    <property type="entry name" value="ALPHA- 1,6 -FUCOSYLTRANSFERASE"/>
    <property type="match status" value="1"/>
</dbReference>
<dbReference type="Gene3D" id="3.40.50.11350">
    <property type="match status" value="1"/>
</dbReference>
<evidence type="ECO:0000256" key="1">
    <source>
        <dbReference type="SAM" id="SignalP"/>
    </source>
</evidence>